<gene>
    <name evidence="1" type="ORF">FOL47_004854</name>
</gene>
<proteinExistence type="predicted"/>
<feature type="non-terminal residue" evidence="1">
    <location>
        <position position="157"/>
    </location>
</feature>
<dbReference type="AlphaFoldDB" id="A0A7J6KIZ5"/>
<comment type="caution">
    <text evidence="1">The sequence shown here is derived from an EMBL/GenBank/DDBJ whole genome shotgun (WGS) entry which is preliminary data.</text>
</comment>
<organism evidence="1 2">
    <name type="scientific">Perkinsus chesapeaki</name>
    <name type="common">Clam parasite</name>
    <name type="synonym">Perkinsus andrewsi</name>
    <dbReference type="NCBI Taxonomy" id="330153"/>
    <lineage>
        <taxon>Eukaryota</taxon>
        <taxon>Sar</taxon>
        <taxon>Alveolata</taxon>
        <taxon>Perkinsozoa</taxon>
        <taxon>Perkinsea</taxon>
        <taxon>Perkinsida</taxon>
        <taxon>Perkinsidae</taxon>
        <taxon>Perkinsus</taxon>
    </lineage>
</organism>
<protein>
    <submittedName>
        <fullName evidence="1">Uncharacterized protein</fullName>
    </submittedName>
</protein>
<sequence length="157" mass="17023">PVSTAPLVEVFSMQSTVCNVEGDQYSSSYAAEVGKADLLMNDIDRPPDVLASSDGEPTCTKSSRLKVDYVQDGDGHSRACVGLPWLSEDRPDCNTPGLQSSVAAARDRITCKKLASLGPEWLDQLSHELDDMVSQGHIRPLTREEMMMNPPVMSAVV</sequence>
<evidence type="ECO:0000313" key="1">
    <source>
        <dbReference type="EMBL" id="KAF4647255.1"/>
    </source>
</evidence>
<name>A0A7J6KIZ5_PERCH</name>
<dbReference type="OrthoDB" id="272703at2759"/>
<evidence type="ECO:0000313" key="2">
    <source>
        <dbReference type="Proteomes" id="UP000591131"/>
    </source>
</evidence>
<keyword evidence="2" id="KW-1185">Reference proteome</keyword>
<dbReference type="EMBL" id="JAAPAO010002741">
    <property type="protein sequence ID" value="KAF4647255.1"/>
    <property type="molecule type" value="Genomic_DNA"/>
</dbReference>
<dbReference type="Proteomes" id="UP000591131">
    <property type="component" value="Unassembled WGS sequence"/>
</dbReference>
<reference evidence="1 2" key="1">
    <citation type="submission" date="2020-04" db="EMBL/GenBank/DDBJ databases">
        <title>Perkinsus chesapeaki whole genome sequence.</title>
        <authorList>
            <person name="Bogema D.R."/>
        </authorList>
    </citation>
    <scope>NUCLEOTIDE SEQUENCE [LARGE SCALE GENOMIC DNA]</scope>
    <source>
        <strain evidence="1">ATCC PRA-425</strain>
    </source>
</reference>
<accession>A0A7J6KIZ5</accession>
<feature type="non-terminal residue" evidence="1">
    <location>
        <position position="1"/>
    </location>
</feature>